<protein>
    <submittedName>
        <fullName evidence="1">Uncharacterized protein</fullName>
    </submittedName>
</protein>
<gene>
    <name evidence="1" type="ORF">IE53DRAFT_110235</name>
</gene>
<reference evidence="1 2" key="1">
    <citation type="journal article" date="2018" name="Mol. Biol. Evol.">
        <title>Broad Genomic Sampling Reveals a Smut Pathogenic Ancestry of the Fungal Clade Ustilaginomycotina.</title>
        <authorList>
            <person name="Kijpornyongpan T."/>
            <person name="Mondo S.J."/>
            <person name="Barry K."/>
            <person name="Sandor L."/>
            <person name="Lee J."/>
            <person name="Lipzen A."/>
            <person name="Pangilinan J."/>
            <person name="LaButti K."/>
            <person name="Hainaut M."/>
            <person name="Henrissat B."/>
            <person name="Grigoriev I.V."/>
            <person name="Spatafora J.W."/>
            <person name="Aime M.C."/>
        </authorList>
    </citation>
    <scope>NUCLEOTIDE SEQUENCE [LARGE SCALE GENOMIC DNA]</scope>
    <source>
        <strain evidence="1 2">SA 807</strain>
    </source>
</reference>
<proteinExistence type="predicted"/>
<evidence type="ECO:0000313" key="1">
    <source>
        <dbReference type="EMBL" id="PWN50127.1"/>
    </source>
</evidence>
<dbReference type="EMBL" id="KZ819966">
    <property type="protein sequence ID" value="PWN50127.1"/>
    <property type="molecule type" value="Genomic_DNA"/>
</dbReference>
<name>A0ACD0NWK3_9BASI</name>
<keyword evidence="2" id="KW-1185">Reference proteome</keyword>
<sequence>MNAVAMVGWCVPRVWRVGCARGRKSVHPQDSRWWKGGDEQEGGSSQKRGDVVMMVETEKGGSEGKQEREEERRREGRKERGRGACVACCACVPGCVLGLAVCDFEPGCVRGKEEGDETREIETRFWKKERKWEGEGRRERGREREGACRRSLPSLPQSPLFHRPSPLLSSFHGGSSLPSRLTICRAWCEGQRKKKKKGWRDLRFLARSKPNPIQPNPPFPPSPSLPAPSCESLCPARLARLCLFVPPSLMITTTISPSPLYARARAKVQPQKEKKSSLRFISTSIHTRVGRWIG</sequence>
<evidence type="ECO:0000313" key="2">
    <source>
        <dbReference type="Proteomes" id="UP000245626"/>
    </source>
</evidence>
<dbReference type="Proteomes" id="UP000245626">
    <property type="component" value="Unassembled WGS sequence"/>
</dbReference>
<accession>A0ACD0NWK3</accession>
<organism evidence="1 2">
    <name type="scientific">Violaceomyces palustris</name>
    <dbReference type="NCBI Taxonomy" id="1673888"/>
    <lineage>
        <taxon>Eukaryota</taxon>
        <taxon>Fungi</taxon>
        <taxon>Dikarya</taxon>
        <taxon>Basidiomycota</taxon>
        <taxon>Ustilaginomycotina</taxon>
        <taxon>Ustilaginomycetes</taxon>
        <taxon>Violaceomycetales</taxon>
        <taxon>Violaceomycetaceae</taxon>
        <taxon>Violaceomyces</taxon>
    </lineage>
</organism>